<feature type="binding site" evidence="7">
    <location>
        <position position="150"/>
    </location>
    <ligand>
        <name>4-imidazolone-5-propanoate</name>
        <dbReference type="ChEBI" id="CHEBI:77893"/>
    </ligand>
</feature>
<feature type="binding site" evidence="7">
    <location>
        <position position="150"/>
    </location>
    <ligand>
        <name>N-formimidoyl-L-glutamate</name>
        <dbReference type="ChEBI" id="CHEBI:58928"/>
    </ligand>
</feature>
<gene>
    <name evidence="7" type="primary">hutI</name>
    <name evidence="9" type="ORF">DN062_12265</name>
</gene>
<feature type="domain" description="Amidohydrolase-related" evidence="8">
    <location>
        <begin position="70"/>
        <end position="403"/>
    </location>
</feature>
<protein>
    <recommendedName>
        <fullName evidence="1 7">Imidazolonepropionase</fullName>
        <ecNumber evidence="1 7">3.5.2.7</ecNumber>
    </recommendedName>
    <alternativeName>
        <fullName evidence="7">Imidazolone-5-propionate hydrolase</fullName>
    </alternativeName>
</protein>
<evidence type="ECO:0000313" key="9">
    <source>
        <dbReference type="EMBL" id="RAU17466.1"/>
    </source>
</evidence>
<organism evidence="9 10">
    <name type="scientific">Nitrincola tibetensis</name>
    <dbReference type="NCBI Taxonomy" id="2219697"/>
    <lineage>
        <taxon>Bacteria</taxon>
        <taxon>Pseudomonadati</taxon>
        <taxon>Pseudomonadota</taxon>
        <taxon>Gammaproteobacteria</taxon>
        <taxon>Oceanospirillales</taxon>
        <taxon>Oceanospirillaceae</taxon>
        <taxon>Nitrincola</taxon>
    </lineage>
</organism>
<keyword evidence="7" id="KW-0963">Cytoplasm</keyword>
<dbReference type="CDD" id="cd01296">
    <property type="entry name" value="Imidazolone-5PH"/>
    <property type="match status" value="1"/>
</dbReference>
<keyword evidence="10" id="KW-1185">Reference proteome</keyword>
<dbReference type="InterPro" id="IPR006680">
    <property type="entry name" value="Amidohydro-rel"/>
</dbReference>
<feature type="binding site" evidence="7">
    <location>
        <position position="80"/>
    </location>
    <ligand>
        <name>Zn(2+)</name>
        <dbReference type="ChEBI" id="CHEBI:29105"/>
    </ligand>
</feature>
<sequence>MMVDLSTCDRVWINATIATQSIDSTEPYGVLSDAFIGVRDGRITHVESMSSLAVEALQGLDVQDVQGRWISPGLIDAHTHLVYSGSRAKEFEMRLQGATYAEIAKAGGGILSSVQQTRAASFEQLVAESAPRLQALMAEGVTCVEIKSGYGLDLETELKLLRVARHLAQIFPVRISTTLLAAHALPPEYKDRSDDYIDFICDELLPLAVAEGLVDAVDVFCESIGFSAAQSERLFQVANTYGLGIHIHAEQLSQQHGAALAARYGAWSADHLEWLDEEGVEAMKAAKTQATLLPGAFYFLRETRLPPIELLRKHQVPMVVATDLNPGTSPFASLRLAMNMACTLFRLTPEEALAGVTRHAASALGMGENLGQLRPGFLADFVVWDVQHPADLAYQCGVRAVYQRIFNGEVSHA</sequence>
<feature type="binding site" evidence="7">
    <location>
        <position position="325"/>
    </location>
    <ligand>
        <name>N-formimidoyl-L-glutamate</name>
        <dbReference type="ChEBI" id="CHEBI:58928"/>
    </ligand>
</feature>
<comment type="function">
    <text evidence="7">Catalyzes the hydrolytic cleavage of the carbon-nitrogen bond in imidazolone-5-propanoate to yield N-formimidoyl-L-glutamate. It is the third step in the universal histidine degradation pathway.</text>
</comment>
<feature type="binding site" evidence="7">
    <location>
        <position position="78"/>
    </location>
    <ligand>
        <name>Zn(2+)</name>
        <dbReference type="ChEBI" id="CHEBI:29105"/>
    </ligand>
</feature>
<keyword evidence="6 7" id="KW-0408">Iron</keyword>
<accession>A0A364NK59</accession>
<dbReference type="PANTHER" id="PTHR42752">
    <property type="entry name" value="IMIDAZOLONEPROPIONASE"/>
    <property type="match status" value="1"/>
</dbReference>
<dbReference type="NCBIfam" id="TIGR01224">
    <property type="entry name" value="hutI"/>
    <property type="match status" value="1"/>
</dbReference>
<dbReference type="EMBL" id="QKRX01000009">
    <property type="protein sequence ID" value="RAU17466.1"/>
    <property type="molecule type" value="Genomic_DNA"/>
</dbReference>
<comment type="catalytic activity">
    <reaction evidence="7">
        <text>4-imidazolone-5-propanoate + H2O = N-formimidoyl-L-glutamate</text>
        <dbReference type="Rhea" id="RHEA:23660"/>
        <dbReference type="ChEBI" id="CHEBI:15377"/>
        <dbReference type="ChEBI" id="CHEBI:58928"/>
        <dbReference type="ChEBI" id="CHEBI:77893"/>
        <dbReference type="EC" id="3.5.2.7"/>
    </reaction>
</comment>
<dbReference type="Gene3D" id="3.20.20.140">
    <property type="entry name" value="Metal-dependent hydrolases"/>
    <property type="match status" value="1"/>
</dbReference>
<dbReference type="SUPFAM" id="SSF51556">
    <property type="entry name" value="Metallo-dependent hydrolases"/>
    <property type="match status" value="1"/>
</dbReference>
<dbReference type="Gene3D" id="2.30.40.10">
    <property type="entry name" value="Urease, subunit C, domain 1"/>
    <property type="match status" value="1"/>
</dbReference>
<evidence type="ECO:0000256" key="2">
    <source>
        <dbReference type="ARBA" id="ARBA00022723"/>
    </source>
</evidence>
<dbReference type="PANTHER" id="PTHR42752:SF1">
    <property type="entry name" value="IMIDAZOLONEPROPIONASE-RELATED"/>
    <property type="match status" value="1"/>
</dbReference>
<comment type="subcellular location">
    <subcellularLocation>
        <location evidence="7">Cytoplasm</location>
    </subcellularLocation>
</comment>
<feature type="binding site" evidence="7">
    <location>
        <position position="323"/>
    </location>
    <ligand>
        <name>Zn(2+)</name>
        <dbReference type="ChEBI" id="CHEBI:29105"/>
    </ligand>
</feature>
<evidence type="ECO:0000256" key="6">
    <source>
        <dbReference type="ARBA" id="ARBA00023004"/>
    </source>
</evidence>
<dbReference type="FunFam" id="3.20.20.140:FF:000007">
    <property type="entry name" value="Imidazolonepropionase"/>
    <property type="match status" value="1"/>
</dbReference>
<evidence type="ECO:0000256" key="7">
    <source>
        <dbReference type="HAMAP-Rule" id="MF_00372"/>
    </source>
</evidence>
<feature type="binding site" evidence="7">
    <location>
        <position position="80"/>
    </location>
    <ligand>
        <name>Fe(3+)</name>
        <dbReference type="ChEBI" id="CHEBI:29034"/>
    </ligand>
</feature>
<dbReference type="AlphaFoldDB" id="A0A364NK59"/>
<dbReference type="GO" id="GO:0050480">
    <property type="term" value="F:imidazolonepropionase activity"/>
    <property type="evidence" value="ECO:0007669"/>
    <property type="project" value="UniProtKB-UniRule"/>
</dbReference>
<evidence type="ECO:0000256" key="3">
    <source>
        <dbReference type="ARBA" id="ARBA00022801"/>
    </source>
</evidence>
<comment type="pathway">
    <text evidence="7">Amino-acid degradation; L-histidine degradation into L-glutamate; N-formimidoyl-L-glutamate from L-histidine: step 3/3.</text>
</comment>
<dbReference type="GO" id="GO:0019557">
    <property type="term" value="P:L-histidine catabolic process to glutamate and formate"/>
    <property type="evidence" value="ECO:0007669"/>
    <property type="project" value="UniProtKB-UniPathway"/>
</dbReference>
<keyword evidence="3 7" id="KW-0378">Hydrolase</keyword>
<evidence type="ECO:0000256" key="5">
    <source>
        <dbReference type="ARBA" id="ARBA00022833"/>
    </source>
</evidence>
<feature type="binding site" evidence="7">
    <location>
        <position position="328"/>
    </location>
    <ligand>
        <name>4-imidazolone-5-propanoate</name>
        <dbReference type="ChEBI" id="CHEBI:77893"/>
    </ligand>
</feature>
<dbReference type="Pfam" id="PF01979">
    <property type="entry name" value="Amidohydro_1"/>
    <property type="match status" value="1"/>
</dbReference>
<dbReference type="GO" id="GO:0008270">
    <property type="term" value="F:zinc ion binding"/>
    <property type="evidence" value="ECO:0007669"/>
    <property type="project" value="UniProtKB-UniRule"/>
</dbReference>
<evidence type="ECO:0000256" key="4">
    <source>
        <dbReference type="ARBA" id="ARBA00022808"/>
    </source>
</evidence>
<dbReference type="Proteomes" id="UP000250744">
    <property type="component" value="Unassembled WGS sequence"/>
</dbReference>
<comment type="cofactor">
    <cofactor evidence="7">
        <name>Zn(2+)</name>
        <dbReference type="ChEBI" id="CHEBI:29105"/>
    </cofactor>
    <cofactor evidence="7">
        <name>Fe(3+)</name>
        <dbReference type="ChEBI" id="CHEBI:29034"/>
    </cofactor>
    <text evidence="7">Binds 1 zinc or iron ion per subunit.</text>
</comment>
<dbReference type="EC" id="3.5.2.7" evidence="1 7"/>
<evidence type="ECO:0000256" key="1">
    <source>
        <dbReference type="ARBA" id="ARBA00012864"/>
    </source>
</evidence>
<comment type="similarity">
    <text evidence="7">Belongs to the metallo-dependent hydrolases superfamily. HutI family.</text>
</comment>
<keyword evidence="5 7" id="KW-0862">Zinc</keyword>
<feature type="binding site" evidence="7">
    <location>
        <position position="327"/>
    </location>
    <ligand>
        <name>N-formimidoyl-L-glutamate</name>
        <dbReference type="ChEBI" id="CHEBI:58928"/>
    </ligand>
</feature>
<dbReference type="SUPFAM" id="SSF51338">
    <property type="entry name" value="Composite domain of metallo-dependent hydrolases"/>
    <property type="match status" value="1"/>
</dbReference>
<dbReference type="InterPro" id="IPR005920">
    <property type="entry name" value="HutI"/>
</dbReference>
<comment type="caution">
    <text evidence="9">The sequence shown here is derived from an EMBL/GenBank/DDBJ whole genome shotgun (WGS) entry which is preliminary data.</text>
</comment>
<dbReference type="HAMAP" id="MF_00372">
    <property type="entry name" value="HutI"/>
    <property type="match status" value="1"/>
</dbReference>
<feature type="binding site" evidence="7">
    <location>
        <position position="251"/>
    </location>
    <ligand>
        <name>4-imidazolone-5-propanoate</name>
        <dbReference type="ChEBI" id="CHEBI:77893"/>
    </ligand>
</feature>
<reference evidence="9 10" key="1">
    <citation type="submission" date="2018-06" db="EMBL/GenBank/DDBJ databases">
        <title>Nitrincola tibetense sp. nov., isolated from Lake XuguoCo on Tibetan Plateau.</title>
        <authorList>
            <person name="Xing P."/>
        </authorList>
    </citation>
    <scope>NUCLEOTIDE SEQUENCE [LARGE SCALE GENOMIC DNA]</scope>
    <source>
        <strain evidence="10">xg18</strain>
    </source>
</reference>
<keyword evidence="4 7" id="KW-0369">Histidine metabolism</keyword>
<feature type="binding site" evidence="7">
    <location>
        <position position="183"/>
    </location>
    <ligand>
        <name>4-imidazolone-5-propanoate</name>
        <dbReference type="ChEBI" id="CHEBI:77893"/>
    </ligand>
</feature>
<evidence type="ECO:0000259" key="8">
    <source>
        <dbReference type="Pfam" id="PF01979"/>
    </source>
</evidence>
<feature type="binding site" evidence="7">
    <location>
        <position position="248"/>
    </location>
    <ligand>
        <name>Zn(2+)</name>
        <dbReference type="ChEBI" id="CHEBI:29105"/>
    </ligand>
</feature>
<proteinExistence type="inferred from homology"/>
<feature type="binding site" evidence="7">
    <location>
        <position position="87"/>
    </location>
    <ligand>
        <name>4-imidazolone-5-propanoate</name>
        <dbReference type="ChEBI" id="CHEBI:77893"/>
    </ligand>
</feature>
<dbReference type="GO" id="GO:0005737">
    <property type="term" value="C:cytoplasm"/>
    <property type="evidence" value="ECO:0007669"/>
    <property type="project" value="UniProtKB-SubCell"/>
</dbReference>
<feature type="binding site" evidence="7">
    <location>
        <position position="323"/>
    </location>
    <ligand>
        <name>Fe(3+)</name>
        <dbReference type="ChEBI" id="CHEBI:29034"/>
    </ligand>
</feature>
<name>A0A364NK59_9GAMM</name>
<feature type="binding site" evidence="7">
    <location>
        <position position="78"/>
    </location>
    <ligand>
        <name>Fe(3+)</name>
        <dbReference type="ChEBI" id="CHEBI:29034"/>
    </ligand>
</feature>
<dbReference type="GO" id="GO:0005506">
    <property type="term" value="F:iron ion binding"/>
    <property type="evidence" value="ECO:0007669"/>
    <property type="project" value="UniProtKB-UniRule"/>
</dbReference>
<dbReference type="GO" id="GO:0019556">
    <property type="term" value="P:L-histidine catabolic process to glutamate and formamide"/>
    <property type="evidence" value="ECO:0007669"/>
    <property type="project" value="UniProtKB-UniRule"/>
</dbReference>
<dbReference type="InterPro" id="IPR032466">
    <property type="entry name" value="Metal_Hydrolase"/>
</dbReference>
<dbReference type="InterPro" id="IPR011059">
    <property type="entry name" value="Metal-dep_hydrolase_composite"/>
</dbReference>
<keyword evidence="2 7" id="KW-0479">Metal-binding</keyword>
<feature type="binding site" evidence="7">
    <location>
        <position position="248"/>
    </location>
    <ligand>
        <name>Fe(3+)</name>
        <dbReference type="ChEBI" id="CHEBI:29034"/>
    </ligand>
</feature>
<evidence type="ECO:0000313" key="10">
    <source>
        <dbReference type="Proteomes" id="UP000250744"/>
    </source>
</evidence>
<dbReference type="OrthoDB" id="9776455at2"/>
<dbReference type="UniPathway" id="UPA00379">
    <property type="reaction ID" value="UER00551"/>
</dbReference>